<accession>A0ABN3A9A2</accession>
<evidence type="ECO:0000313" key="2">
    <source>
        <dbReference type="Proteomes" id="UP001501771"/>
    </source>
</evidence>
<keyword evidence="2" id="KW-1185">Reference proteome</keyword>
<dbReference type="EMBL" id="BAAAQR010000018">
    <property type="protein sequence ID" value="GAA2156079.1"/>
    <property type="molecule type" value="Genomic_DNA"/>
</dbReference>
<comment type="caution">
    <text evidence="1">The sequence shown here is derived from an EMBL/GenBank/DDBJ whole genome shotgun (WGS) entry which is preliminary data.</text>
</comment>
<gene>
    <name evidence="1" type="ORF">GCM10009844_43980</name>
</gene>
<dbReference type="Proteomes" id="UP001501771">
    <property type="component" value="Unassembled WGS sequence"/>
</dbReference>
<proteinExistence type="predicted"/>
<evidence type="ECO:0000313" key="1">
    <source>
        <dbReference type="EMBL" id="GAA2156079.1"/>
    </source>
</evidence>
<protein>
    <submittedName>
        <fullName evidence="1">Uncharacterized protein</fullName>
    </submittedName>
</protein>
<sequence length="51" mass="5274">MAAEPTNESGALALPLRSKVTRRAAVAIRDQADQLATVARTVAAHPGGEYA</sequence>
<organism evidence="1 2">
    <name type="scientific">Nocardioides koreensis</name>
    <dbReference type="NCBI Taxonomy" id="433651"/>
    <lineage>
        <taxon>Bacteria</taxon>
        <taxon>Bacillati</taxon>
        <taxon>Actinomycetota</taxon>
        <taxon>Actinomycetes</taxon>
        <taxon>Propionibacteriales</taxon>
        <taxon>Nocardioidaceae</taxon>
        <taxon>Nocardioides</taxon>
    </lineage>
</organism>
<reference evidence="1 2" key="1">
    <citation type="journal article" date="2019" name="Int. J. Syst. Evol. Microbiol.">
        <title>The Global Catalogue of Microorganisms (GCM) 10K type strain sequencing project: providing services to taxonomists for standard genome sequencing and annotation.</title>
        <authorList>
            <consortium name="The Broad Institute Genomics Platform"/>
            <consortium name="The Broad Institute Genome Sequencing Center for Infectious Disease"/>
            <person name="Wu L."/>
            <person name="Ma J."/>
        </authorList>
    </citation>
    <scope>NUCLEOTIDE SEQUENCE [LARGE SCALE GENOMIC DNA]</scope>
    <source>
        <strain evidence="1 2">JCM 16022</strain>
    </source>
</reference>
<name>A0ABN3A9A2_9ACTN</name>